<dbReference type="AlphaFoldDB" id="X7ZXC1"/>
<accession>X7ZXC1</accession>
<dbReference type="EMBL" id="JAOB01000069">
    <property type="protein sequence ID" value="EUA23368.1"/>
    <property type="molecule type" value="Genomic_DNA"/>
</dbReference>
<protein>
    <submittedName>
        <fullName evidence="1">Uncharacterized protein</fullName>
    </submittedName>
</protein>
<proteinExistence type="predicted"/>
<comment type="caution">
    <text evidence="1">The sequence shown here is derived from an EMBL/GenBank/DDBJ whole genome shotgun (WGS) entry which is preliminary data.</text>
</comment>
<organism evidence="1">
    <name type="scientific">Mycobacterium xenopi 4042</name>
    <dbReference type="NCBI Taxonomy" id="1299334"/>
    <lineage>
        <taxon>Bacteria</taxon>
        <taxon>Bacillati</taxon>
        <taxon>Actinomycetota</taxon>
        <taxon>Actinomycetes</taxon>
        <taxon>Mycobacteriales</taxon>
        <taxon>Mycobacteriaceae</taxon>
        <taxon>Mycobacterium</taxon>
    </lineage>
</organism>
<sequence>MRCHDHSVPCRQAAANIGASDCGYLAYWIVSPRPAAAPSR</sequence>
<dbReference type="PATRIC" id="fig|1299334.3.peg.7752"/>
<name>X7ZXC1_MYCXE</name>
<reference evidence="1" key="1">
    <citation type="submission" date="2014-01" db="EMBL/GenBank/DDBJ databases">
        <authorList>
            <person name="Brown-Elliot B."/>
            <person name="Wallace R."/>
            <person name="Lenaerts A."/>
            <person name="Ordway D."/>
            <person name="DeGroote M.A."/>
            <person name="Parker T."/>
            <person name="Sizemore C."/>
            <person name="Tallon L.J."/>
            <person name="Sadzewicz L.K."/>
            <person name="Sengamalay N."/>
            <person name="Fraser C.M."/>
            <person name="Hine E."/>
            <person name="Shefchek K.A."/>
            <person name="Das S.P."/>
            <person name="Tettelin H."/>
        </authorList>
    </citation>
    <scope>NUCLEOTIDE SEQUENCE [LARGE SCALE GENOMIC DNA]</scope>
    <source>
        <strain evidence="1">4042</strain>
    </source>
</reference>
<evidence type="ECO:0000313" key="1">
    <source>
        <dbReference type="EMBL" id="EUA23368.1"/>
    </source>
</evidence>
<gene>
    <name evidence="1" type="ORF">I553_5813</name>
</gene>